<dbReference type="KEGG" id="hmi:soil367_02485"/>
<dbReference type="OrthoDB" id="114943at2"/>
<dbReference type="CDD" id="cd19166">
    <property type="entry name" value="HemeO-bac"/>
    <property type="match status" value="1"/>
</dbReference>
<dbReference type="SUPFAM" id="SSF48613">
    <property type="entry name" value="Heme oxygenase-like"/>
    <property type="match status" value="1"/>
</dbReference>
<keyword evidence="2" id="KW-1185">Reference proteome</keyword>
<name>A0A4P7XET7_9ALTE</name>
<evidence type="ECO:0000313" key="1">
    <source>
        <dbReference type="EMBL" id="QCF24904.1"/>
    </source>
</evidence>
<organism evidence="1 2">
    <name type="scientific">Hydrocarboniclastica marina</name>
    <dbReference type="NCBI Taxonomy" id="2259620"/>
    <lineage>
        <taxon>Bacteria</taxon>
        <taxon>Pseudomonadati</taxon>
        <taxon>Pseudomonadota</taxon>
        <taxon>Gammaproteobacteria</taxon>
        <taxon>Alteromonadales</taxon>
        <taxon>Alteromonadaceae</taxon>
        <taxon>Hydrocarboniclastica</taxon>
    </lineage>
</organism>
<dbReference type="Gene3D" id="1.20.910.10">
    <property type="entry name" value="Heme oxygenase-like"/>
    <property type="match status" value="1"/>
</dbReference>
<dbReference type="Pfam" id="PF01126">
    <property type="entry name" value="Heme_oxygenase"/>
    <property type="match status" value="1"/>
</dbReference>
<dbReference type="GO" id="GO:0006788">
    <property type="term" value="P:heme oxidation"/>
    <property type="evidence" value="ECO:0007669"/>
    <property type="project" value="InterPro"/>
</dbReference>
<evidence type="ECO:0000313" key="2">
    <source>
        <dbReference type="Proteomes" id="UP000298049"/>
    </source>
</evidence>
<dbReference type="InterPro" id="IPR016053">
    <property type="entry name" value="Haem_Oase-like"/>
</dbReference>
<sequence length="218" mass="23936">MTSPIRTPGSLLLQLRQATQQAHLRVERHALLASLLSSGLDLPRYLRILRAFHAYYQTLEPGLSKASLAMLPTQSAGYHYIPRAEILAEDMQDIQGSHSPESPRPDSKKCAVRRTPGHILGWLYVLEGATQGGRIIAPRVSRELGLSVSYGARYFNLYQQGQWRSFQALVEGCQASPEVPGRPDVAGFSEAVGASAAIEGALDAFDSLTTYMDAWIRV</sequence>
<dbReference type="AlphaFoldDB" id="A0A4P7XET7"/>
<protein>
    <recommendedName>
        <fullName evidence="3">Biliverdin-producing heme oxygenase</fullName>
    </recommendedName>
</protein>
<dbReference type="InterPro" id="IPR016084">
    <property type="entry name" value="Haem_Oase-like_multi-hlx"/>
</dbReference>
<proteinExistence type="predicted"/>
<evidence type="ECO:0008006" key="3">
    <source>
        <dbReference type="Google" id="ProtNLM"/>
    </source>
</evidence>
<reference evidence="1 2" key="1">
    <citation type="submission" date="2018-07" db="EMBL/GenBank/DDBJ databases">
        <title>Marsedoiliclastica nanhaica gen. nov. sp. nov., a novel marine hydrocarbonoclastic bacterium isolated from an in-situ enriched hydrocarbon-degrading consortium in deep-sea sediment.</title>
        <authorList>
            <person name="Dong C."/>
            <person name="Ma T."/>
            <person name="Liu R."/>
            <person name="Shao Z."/>
        </authorList>
    </citation>
    <scope>NUCLEOTIDE SEQUENCE [LARGE SCALE GENOMIC DNA]</scope>
    <source>
        <strain evidence="2">soil36-7</strain>
    </source>
</reference>
<dbReference type="RefSeq" id="WP_136546583.1">
    <property type="nucleotide sequence ID" value="NZ_CP031093.1"/>
</dbReference>
<dbReference type="Proteomes" id="UP000298049">
    <property type="component" value="Chromosome"/>
</dbReference>
<gene>
    <name evidence="1" type="ORF">soil367_02485</name>
</gene>
<accession>A0A4P7XET7</accession>
<dbReference type="EMBL" id="CP031093">
    <property type="protein sequence ID" value="QCF24904.1"/>
    <property type="molecule type" value="Genomic_DNA"/>
</dbReference>
<dbReference type="GO" id="GO:0004392">
    <property type="term" value="F:heme oxygenase (decyclizing) activity"/>
    <property type="evidence" value="ECO:0007669"/>
    <property type="project" value="InterPro"/>
</dbReference>